<accession>A0A0H4T1U4</accession>
<dbReference type="Pfam" id="PF03739">
    <property type="entry name" value="LptF_LptG"/>
    <property type="match status" value="1"/>
</dbReference>
<evidence type="ECO:0000313" key="7">
    <source>
        <dbReference type="EMBL" id="AKQ01581.1"/>
    </source>
</evidence>
<reference evidence="7" key="1">
    <citation type="journal article" date="2015" name="ISME J.">
        <title>Aquifer environment selects for microbial species cohorts in sediment and groundwater.</title>
        <authorList>
            <person name="Hug L.A."/>
            <person name="Thomas B.C."/>
            <person name="Brown C.T."/>
            <person name="Frischkorn K.R."/>
            <person name="Williams K.H."/>
            <person name="Tringe S.G."/>
            <person name="Banfield J.F."/>
        </authorList>
    </citation>
    <scope>NUCLEOTIDE SEQUENCE</scope>
</reference>
<feature type="transmembrane region" description="Helical" evidence="6">
    <location>
        <begin position="12"/>
        <end position="34"/>
    </location>
</feature>
<evidence type="ECO:0000256" key="3">
    <source>
        <dbReference type="ARBA" id="ARBA00022692"/>
    </source>
</evidence>
<feature type="transmembrane region" description="Helical" evidence="6">
    <location>
        <begin position="54"/>
        <end position="78"/>
    </location>
</feature>
<evidence type="ECO:0000256" key="4">
    <source>
        <dbReference type="ARBA" id="ARBA00022989"/>
    </source>
</evidence>
<name>A0A0H4T1U4_9DELT</name>
<evidence type="ECO:0000256" key="5">
    <source>
        <dbReference type="ARBA" id="ARBA00023136"/>
    </source>
</evidence>
<dbReference type="PANTHER" id="PTHR33529">
    <property type="entry name" value="SLR0882 PROTEIN-RELATED"/>
    <property type="match status" value="1"/>
</dbReference>
<keyword evidence="4 6" id="KW-1133">Transmembrane helix</keyword>
<feature type="transmembrane region" description="Helical" evidence="6">
    <location>
        <begin position="315"/>
        <end position="333"/>
    </location>
</feature>
<dbReference type="GO" id="GO:0055085">
    <property type="term" value="P:transmembrane transport"/>
    <property type="evidence" value="ECO:0007669"/>
    <property type="project" value="InterPro"/>
</dbReference>
<evidence type="ECO:0000256" key="6">
    <source>
        <dbReference type="SAM" id="Phobius"/>
    </source>
</evidence>
<sequence>MKRTLERYILSEILPPFLIGLLAFTVILLTARILRLVELVVTRGLPLLRIMKLLGLILPTFLELTLPMALLLGIFLGLTRLSNDQEILALKASGISPFYMLRPVGLLAVLVSLITFLTAAWLRPHALLAVKKELYDIAKTHIASGLKERVFNDDFPNVLIYVEELVPPGNSSQGVLIVDRRNPAREMIIFAKVALILPDEESKTVSLKLLDGMVYERERNRPGFSQTRFNIYHFKLDLEEAFSPTQKKERGPREMSLRRLVKTIFLKREQGLQPNDEIVEYHQRLSLALAPLVLSLLGLSFVLMPTRARATRSWGLSVCLFWFLAYYALLSLGKALAERQILPPAPALWLPTVVLGLMAAHFFRKAVKESPLRFLTQVESLFSAWLRRLAGFKQRAP</sequence>
<feature type="transmembrane region" description="Helical" evidence="6">
    <location>
        <begin position="345"/>
        <end position="363"/>
    </location>
</feature>
<keyword evidence="2" id="KW-1003">Cell membrane</keyword>
<dbReference type="GO" id="GO:0043190">
    <property type="term" value="C:ATP-binding cassette (ABC) transporter complex"/>
    <property type="evidence" value="ECO:0007669"/>
    <property type="project" value="InterPro"/>
</dbReference>
<dbReference type="NCBIfam" id="TIGR04407">
    <property type="entry name" value="LptF_YjgP"/>
    <property type="match status" value="1"/>
</dbReference>
<dbReference type="AlphaFoldDB" id="A0A0H4T1U4"/>
<organism evidence="7">
    <name type="scientific">uncultured delta proteobacterium Rifle_16ft_4_minimus_1997</name>
    <dbReference type="NCBI Taxonomy" id="1665176"/>
    <lineage>
        <taxon>Bacteria</taxon>
        <taxon>Deltaproteobacteria</taxon>
        <taxon>environmental samples</taxon>
    </lineage>
</organism>
<protein>
    <submittedName>
        <fullName evidence="7">YjgP/YjgQ family permease</fullName>
    </submittedName>
</protein>
<dbReference type="PANTHER" id="PTHR33529:SF6">
    <property type="entry name" value="YJGP_YJGQ FAMILY PERMEASE"/>
    <property type="match status" value="1"/>
</dbReference>
<dbReference type="GO" id="GO:0015920">
    <property type="term" value="P:lipopolysaccharide transport"/>
    <property type="evidence" value="ECO:0007669"/>
    <property type="project" value="TreeGrafter"/>
</dbReference>
<feature type="transmembrane region" description="Helical" evidence="6">
    <location>
        <begin position="285"/>
        <end position="303"/>
    </location>
</feature>
<comment type="subcellular location">
    <subcellularLocation>
        <location evidence="1">Cell membrane</location>
        <topology evidence="1">Multi-pass membrane protein</topology>
    </subcellularLocation>
</comment>
<feature type="transmembrane region" description="Helical" evidence="6">
    <location>
        <begin position="99"/>
        <end position="122"/>
    </location>
</feature>
<evidence type="ECO:0000256" key="2">
    <source>
        <dbReference type="ARBA" id="ARBA00022475"/>
    </source>
</evidence>
<proteinExistence type="predicted"/>
<keyword evidence="3 6" id="KW-0812">Transmembrane</keyword>
<dbReference type="InterPro" id="IPR030922">
    <property type="entry name" value="LptF"/>
</dbReference>
<dbReference type="InterPro" id="IPR005495">
    <property type="entry name" value="LptG/LptF_permease"/>
</dbReference>
<keyword evidence="5 6" id="KW-0472">Membrane</keyword>
<dbReference type="EMBL" id="KT006970">
    <property type="protein sequence ID" value="AKQ01581.1"/>
    <property type="molecule type" value="Genomic_DNA"/>
</dbReference>
<evidence type="ECO:0000256" key="1">
    <source>
        <dbReference type="ARBA" id="ARBA00004651"/>
    </source>
</evidence>